<protein>
    <recommendedName>
        <fullName evidence="3">DNA alkylation repair protein</fullName>
    </recommendedName>
</protein>
<dbReference type="Proteomes" id="UP000033847">
    <property type="component" value="Unassembled WGS sequence"/>
</dbReference>
<name>A0A0G0YP83_UNCKA</name>
<reference evidence="1 2" key="1">
    <citation type="journal article" date="2015" name="Nature">
        <title>rRNA introns, odd ribosomes, and small enigmatic genomes across a large radiation of phyla.</title>
        <authorList>
            <person name="Brown C.T."/>
            <person name="Hug L.A."/>
            <person name="Thomas B.C."/>
            <person name="Sharon I."/>
            <person name="Castelle C.J."/>
            <person name="Singh A."/>
            <person name="Wilkins M.J."/>
            <person name="Williams K.H."/>
            <person name="Banfield J.F."/>
        </authorList>
    </citation>
    <scope>NUCLEOTIDE SEQUENCE [LARGE SCALE GENOMIC DNA]</scope>
</reference>
<evidence type="ECO:0008006" key="3">
    <source>
        <dbReference type="Google" id="ProtNLM"/>
    </source>
</evidence>
<sequence>MKKEIVGTLSKTQIVPHIRTQLKKNSDAKTRASFQRFFKQTVLCHGVKSETVGKISKENYTHVSSLSKKELYSVAEDLFKSGYCEESWIAAGWVHRKGDYAESDFSFYERWINKYIDNWAECDTFCNHTVGAFIEKYPKYTCKLKVWAKSKNLWLRRAAAVSLIIPAREGKFLKDVFEISDIMLLDKGDMVQKGYGWLLKVASHKHQKEVLGYVLKNKDKMPRTALRYAIEKMPESLRKKAMAK</sequence>
<evidence type="ECO:0000313" key="2">
    <source>
        <dbReference type="Proteomes" id="UP000033847"/>
    </source>
</evidence>
<proteinExistence type="predicted"/>
<dbReference type="InterPro" id="IPR016024">
    <property type="entry name" value="ARM-type_fold"/>
</dbReference>
<comment type="caution">
    <text evidence="1">The sequence shown here is derived from an EMBL/GenBank/DDBJ whole genome shotgun (WGS) entry which is preliminary data.</text>
</comment>
<dbReference type="SUPFAM" id="SSF48371">
    <property type="entry name" value="ARM repeat"/>
    <property type="match status" value="1"/>
</dbReference>
<dbReference type="PANTHER" id="PTHR34070:SF1">
    <property type="entry name" value="DNA ALKYLATION REPAIR PROTEIN"/>
    <property type="match status" value="1"/>
</dbReference>
<dbReference type="Gene3D" id="1.25.10.90">
    <property type="match status" value="1"/>
</dbReference>
<dbReference type="CDD" id="cd06561">
    <property type="entry name" value="AlkD_like"/>
    <property type="match status" value="1"/>
</dbReference>
<organism evidence="1 2">
    <name type="scientific">candidate division WWE3 bacterium GW2011_GWF1_42_14</name>
    <dbReference type="NCBI Taxonomy" id="1619138"/>
    <lineage>
        <taxon>Bacteria</taxon>
        <taxon>Katanobacteria</taxon>
    </lineage>
</organism>
<gene>
    <name evidence="1" type="ORF">UV00_C0007G0005</name>
</gene>
<accession>A0A0G0YP83</accession>
<evidence type="ECO:0000313" key="1">
    <source>
        <dbReference type="EMBL" id="KKS38424.1"/>
    </source>
</evidence>
<dbReference type="AlphaFoldDB" id="A0A0G0YP83"/>
<dbReference type="PANTHER" id="PTHR34070">
    <property type="entry name" value="ARMADILLO-TYPE FOLD"/>
    <property type="match status" value="1"/>
</dbReference>
<dbReference type="Pfam" id="PF08713">
    <property type="entry name" value="DNA_alkylation"/>
    <property type="match status" value="1"/>
</dbReference>
<dbReference type="InterPro" id="IPR014825">
    <property type="entry name" value="DNA_alkylation"/>
</dbReference>
<dbReference type="EMBL" id="LCCU01000007">
    <property type="protein sequence ID" value="KKS38424.1"/>
    <property type="molecule type" value="Genomic_DNA"/>
</dbReference>